<organism evidence="2 3">
    <name type="scientific">Podarcis lilfordi</name>
    <name type="common">Lilford's wall lizard</name>
    <dbReference type="NCBI Taxonomy" id="74358"/>
    <lineage>
        <taxon>Eukaryota</taxon>
        <taxon>Metazoa</taxon>
        <taxon>Chordata</taxon>
        <taxon>Craniata</taxon>
        <taxon>Vertebrata</taxon>
        <taxon>Euteleostomi</taxon>
        <taxon>Lepidosauria</taxon>
        <taxon>Squamata</taxon>
        <taxon>Bifurcata</taxon>
        <taxon>Unidentata</taxon>
        <taxon>Episquamata</taxon>
        <taxon>Laterata</taxon>
        <taxon>Lacertibaenia</taxon>
        <taxon>Lacertidae</taxon>
        <taxon>Podarcis</taxon>
    </lineage>
</organism>
<evidence type="ECO:0000256" key="1">
    <source>
        <dbReference type="SAM" id="MobiDB-lite"/>
    </source>
</evidence>
<keyword evidence="3" id="KW-1185">Reference proteome</keyword>
<dbReference type="EMBL" id="OX395133">
    <property type="protein sequence ID" value="CAI5783311.1"/>
    <property type="molecule type" value="Genomic_DNA"/>
</dbReference>
<reference evidence="2" key="1">
    <citation type="submission" date="2022-12" db="EMBL/GenBank/DDBJ databases">
        <authorList>
            <person name="Alioto T."/>
            <person name="Alioto T."/>
            <person name="Gomez Garrido J."/>
        </authorList>
    </citation>
    <scope>NUCLEOTIDE SEQUENCE</scope>
</reference>
<protein>
    <submittedName>
        <fullName evidence="2">Uncharacterized protein</fullName>
    </submittedName>
</protein>
<proteinExistence type="predicted"/>
<gene>
    <name evidence="2" type="ORF">PODLI_1B038640</name>
</gene>
<accession>A0AA35PBY5</accession>
<feature type="region of interest" description="Disordered" evidence="1">
    <location>
        <begin position="1"/>
        <end position="83"/>
    </location>
</feature>
<feature type="compositionally biased region" description="Basic and acidic residues" evidence="1">
    <location>
        <begin position="25"/>
        <end position="35"/>
    </location>
</feature>
<feature type="non-terminal residue" evidence="2">
    <location>
        <position position="1"/>
    </location>
</feature>
<feature type="compositionally biased region" description="Polar residues" evidence="1">
    <location>
        <begin position="67"/>
        <end position="81"/>
    </location>
</feature>
<name>A0AA35PBY5_9SAUR</name>
<evidence type="ECO:0000313" key="2">
    <source>
        <dbReference type="EMBL" id="CAI5783311.1"/>
    </source>
</evidence>
<evidence type="ECO:0000313" key="3">
    <source>
        <dbReference type="Proteomes" id="UP001178461"/>
    </source>
</evidence>
<dbReference type="AlphaFoldDB" id="A0AA35PBY5"/>
<sequence>WLRAAPMHKKGCSKMLVRNQEASQEGDRRRQEGAGKRRGPVPLGASGSLSPAPAPRWSPDERIWDSGRSQSPSFRTPNAWSSHDWKGTLDMLNACYQIKFHDSAFYKVYKYLN</sequence>
<dbReference type="Proteomes" id="UP001178461">
    <property type="component" value="Chromosome 8"/>
</dbReference>
<feature type="compositionally biased region" description="Basic residues" evidence="1">
    <location>
        <begin position="1"/>
        <end position="12"/>
    </location>
</feature>